<dbReference type="PANTHER" id="PTHR36842">
    <property type="entry name" value="PROTEIN TOLB HOMOLOG"/>
    <property type="match status" value="1"/>
</dbReference>
<dbReference type="PANTHER" id="PTHR36842:SF1">
    <property type="entry name" value="PROTEIN TOLB"/>
    <property type="match status" value="1"/>
</dbReference>
<feature type="region of interest" description="Disordered" evidence="1">
    <location>
        <begin position="1"/>
        <end position="29"/>
    </location>
</feature>
<name>R7ZKT6_9BACT</name>
<feature type="compositionally biased region" description="Polar residues" evidence="1">
    <location>
        <begin position="1"/>
        <end position="13"/>
    </location>
</feature>
<protein>
    <recommendedName>
        <fullName evidence="4">TolB protein</fullName>
    </recommendedName>
</protein>
<dbReference type="EMBL" id="AQHR01000126">
    <property type="protein sequence ID" value="EON74705.1"/>
    <property type="molecule type" value="Genomic_DNA"/>
</dbReference>
<evidence type="ECO:0008006" key="4">
    <source>
        <dbReference type="Google" id="ProtNLM"/>
    </source>
</evidence>
<keyword evidence="3" id="KW-1185">Reference proteome</keyword>
<dbReference type="SUPFAM" id="SSF69304">
    <property type="entry name" value="Tricorn protease N-terminal domain"/>
    <property type="match status" value="1"/>
</dbReference>
<dbReference type="InterPro" id="IPR011042">
    <property type="entry name" value="6-blade_b-propeller_TolB-like"/>
</dbReference>
<sequence>MKNQTNIRSKQVEGSSKSTTKKGDSTKMPLRGYLASKKGVLVLAVAALLTLPSCEDETASPAPPVTNPPEATGNILVKVTTVGGDDDPDGYTITVQGIAPVEVDPNGETSFSSQRVGRYQVELSGIASHCAGTGNMVREVNVTANGTATVEFEVGCRAILRDRIVYAKGRDQNFSDWKIYSSKLDGTDERVIFDQVISVSSTTRISPDGTKLAFSDREGETFIQRVYVMDVDGENLKTVPFIPNDNPNLTSQFGPVWHPDGKKVSFRNGVKLVTYDLEAEERTEIDFTNEDIFIANDVTDDGKRFLGIRAINRPGETASQALVTMNIDGSDIQTVNEGALFINPRLGKDNTVYYLKRLSSRNDQDEIWQVNLDGTGDVKISDRMGLTPGMILRSFTLSPDRSEFLIYTAIGFDYPLVRTRIDGPAQTIVFPEAGLRVNPVWSPVTRE</sequence>
<evidence type="ECO:0000256" key="1">
    <source>
        <dbReference type="SAM" id="MobiDB-lite"/>
    </source>
</evidence>
<reference evidence="2 3" key="1">
    <citation type="submission" date="2013-02" db="EMBL/GenBank/DDBJ databases">
        <title>A novel strain isolated from Lonar lake, Maharashtra, India.</title>
        <authorList>
            <person name="Singh A."/>
        </authorList>
    </citation>
    <scope>NUCLEOTIDE SEQUENCE [LARGE SCALE GENOMIC DNA]</scope>
    <source>
        <strain evidence="2 3">AK24</strain>
    </source>
</reference>
<dbReference type="OrthoDB" id="9815657at2"/>
<dbReference type="RefSeq" id="WP_010856927.1">
    <property type="nucleotide sequence ID" value="NZ_AQHR01000126.1"/>
</dbReference>
<dbReference type="STRING" id="1232681.ADIS_4816"/>
<accession>R7ZKT6</accession>
<gene>
    <name evidence="2" type="ORF">ADIS_4816</name>
</gene>
<dbReference type="Proteomes" id="UP000013909">
    <property type="component" value="Unassembled WGS sequence"/>
</dbReference>
<evidence type="ECO:0000313" key="2">
    <source>
        <dbReference type="EMBL" id="EON74705.1"/>
    </source>
</evidence>
<proteinExistence type="predicted"/>
<organism evidence="2 3">
    <name type="scientific">Lunatimonas lonarensis</name>
    <dbReference type="NCBI Taxonomy" id="1232681"/>
    <lineage>
        <taxon>Bacteria</taxon>
        <taxon>Pseudomonadati</taxon>
        <taxon>Bacteroidota</taxon>
        <taxon>Cytophagia</taxon>
        <taxon>Cytophagales</taxon>
        <taxon>Cyclobacteriaceae</taxon>
    </lineage>
</organism>
<evidence type="ECO:0000313" key="3">
    <source>
        <dbReference type="Proteomes" id="UP000013909"/>
    </source>
</evidence>
<dbReference type="AlphaFoldDB" id="R7ZKT6"/>
<comment type="caution">
    <text evidence="2">The sequence shown here is derived from an EMBL/GenBank/DDBJ whole genome shotgun (WGS) entry which is preliminary data.</text>
</comment>
<dbReference type="Gene3D" id="2.120.10.30">
    <property type="entry name" value="TolB, C-terminal domain"/>
    <property type="match status" value="1"/>
</dbReference>